<keyword evidence="2" id="KW-0677">Repeat</keyword>
<dbReference type="PROSITE" id="PS00018">
    <property type="entry name" value="EF_HAND_1"/>
    <property type="match status" value="2"/>
</dbReference>
<evidence type="ECO:0000256" key="3">
    <source>
        <dbReference type="ARBA" id="ARBA00022837"/>
    </source>
</evidence>
<dbReference type="Proteomes" id="UP000236333">
    <property type="component" value="Unassembled WGS sequence"/>
</dbReference>
<feature type="domain" description="EF-hand" evidence="5">
    <location>
        <begin position="355"/>
        <end position="390"/>
    </location>
</feature>
<organism evidence="6 7">
    <name type="scientific">Tetrabaena socialis</name>
    <dbReference type="NCBI Taxonomy" id="47790"/>
    <lineage>
        <taxon>Eukaryota</taxon>
        <taxon>Viridiplantae</taxon>
        <taxon>Chlorophyta</taxon>
        <taxon>core chlorophytes</taxon>
        <taxon>Chlorophyceae</taxon>
        <taxon>CS clade</taxon>
        <taxon>Chlamydomonadales</taxon>
        <taxon>Tetrabaenaceae</taxon>
        <taxon>Tetrabaena</taxon>
    </lineage>
</organism>
<feature type="domain" description="EF-hand" evidence="5">
    <location>
        <begin position="63"/>
        <end position="98"/>
    </location>
</feature>
<name>A0A2J7ZKK3_9CHLO</name>
<dbReference type="OrthoDB" id="26525at2759"/>
<feature type="region of interest" description="Disordered" evidence="4">
    <location>
        <begin position="102"/>
        <end position="136"/>
    </location>
</feature>
<dbReference type="PANTHER" id="PTHR45942">
    <property type="entry name" value="PROTEIN PHOSPATASE 3 REGULATORY SUBUNIT B ALPHA ISOFORM TYPE 1"/>
    <property type="match status" value="1"/>
</dbReference>
<gene>
    <name evidence="6" type="ORF">TSOC_013356</name>
</gene>
<reference evidence="6 7" key="1">
    <citation type="journal article" date="2017" name="Mol. Biol. Evol.">
        <title>The 4-celled Tetrabaena socialis nuclear genome reveals the essential components for genetic control of cell number at the origin of multicellularity in the volvocine lineage.</title>
        <authorList>
            <person name="Featherston J."/>
            <person name="Arakaki Y."/>
            <person name="Hanschen E.R."/>
            <person name="Ferris P.J."/>
            <person name="Michod R.E."/>
            <person name="Olson B.J.S.C."/>
            <person name="Nozaki H."/>
            <person name="Durand P.M."/>
        </authorList>
    </citation>
    <scope>NUCLEOTIDE SEQUENCE [LARGE SCALE GENOMIC DNA]</scope>
    <source>
        <strain evidence="6 7">NIES-571</strain>
    </source>
</reference>
<keyword evidence="1" id="KW-0479">Metal-binding</keyword>
<proteinExistence type="predicted"/>
<comment type="caution">
    <text evidence="6">The sequence shown here is derived from an EMBL/GenBank/DDBJ whole genome shotgun (WGS) entry which is preliminary data.</text>
</comment>
<evidence type="ECO:0000256" key="4">
    <source>
        <dbReference type="SAM" id="MobiDB-lite"/>
    </source>
</evidence>
<dbReference type="GO" id="GO:0005509">
    <property type="term" value="F:calcium ion binding"/>
    <property type="evidence" value="ECO:0007669"/>
    <property type="project" value="InterPro"/>
</dbReference>
<dbReference type="InterPro" id="IPR002048">
    <property type="entry name" value="EF_hand_dom"/>
</dbReference>
<dbReference type="InterPro" id="IPR018247">
    <property type="entry name" value="EF_Hand_1_Ca_BS"/>
</dbReference>
<evidence type="ECO:0000313" key="7">
    <source>
        <dbReference type="Proteomes" id="UP000236333"/>
    </source>
</evidence>
<dbReference type="SUPFAM" id="SSF47473">
    <property type="entry name" value="EF-hand"/>
    <property type="match status" value="2"/>
</dbReference>
<feature type="region of interest" description="Disordered" evidence="4">
    <location>
        <begin position="434"/>
        <end position="506"/>
    </location>
</feature>
<protein>
    <submittedName>
        <fullName evidence="6">Putative calcium-binding protein CML21</fullName>
    </submittedName>
</protein>
<feature type="compositionally biased region" description="Basic and acidic residues" evidence="4">
    <location>
        <begin position="464"/>
        <end position="477"/>
    </location>
</feature>
<dbReference type="PROSITE" id="PS50222">
    <property type="entry name" value="EF_HAND_2"/>
    <property type="match status" value="4"/>
</dbReference>
<evidence type="ECO:0000313" key="6">
    <source>
        <dbReference type="EMBL" id="PNH00798.1"/>
    </source>
</evidence>
<sequence>MQVVYMMDSATKRRTIASQEVRACLELMEKSFMFFDSSADGCIERKELAMALKSGTRVFGRKASKSLADQLFDQLDWSRDGNITFKEWLIGMERIIIEMMDDEDEDEIEADEEDEDEEGEEGEEEEAEGVEESPKKLESGFEVLRRQLELRTGSREGPLPLALLQSSPRDFGLGEDSAFVKKLCTSAAFHKCCEVDFVGFVMLLLVVHLTDPPSAMSALHADVRTMLSCLELAFTHFTSAKRGKLDKREVNEALQYEAAKAHTKEGKFGRTSNRLSNRLFEGLDWDLTWVQFKAACNQSMGLDQDSVSLKEVFALPDVDDSMLVSYGDFILIVTVVYMMDSATKRRTIASQEVRACLELMEKSFMFFDSSADGCIERKELAMALKSGTRVFGRKASKSLADQLFDQLDWSRDGNITFKEWLIGMERIIIEMMDDEDEDEIEADEEDEDEEGEEGEEEEAEGVEESPKKADRDEKEKTPSPTKPAVKPAATDEVRPFTRSGSGMAPQ</sequence>
<dbReference type="AlphaFoldDB" id="A0A2J7ZKK3"/>
<accession>A0A2J7ZKK3</accession>
<dbReference type="SMART" id="SM00054">
    <property type="entry name" value="EFh"/>
    <property type="match status" value="5"/>
</dbReference>
<keyword evidence="7" id="KW-1185">Reference proteome</keyword>
<evidence type="ECO:0000259" key="5">
    <source>
        <dbReference type="PROSITE" id="PS50222"/>
    </source>
</evidence>
<feature type="compositionally biased region" description="Acidic residues" evidence="4">
    <location>
        <begin position="102"/>
        <end position="131"/>
    </location>
</feature>
<dbReference type="InterPro" id="IPR011992">
    <property type="entry name" value="EF-hand-dom_pair"/>
</dbReference>
<feature type="domain" description="EF-hand" evidence="5">
    <location>
        <begin position="23"/>
        <end position="58"/>
    </location>
</feature>
<dbReference type="CDD" id="cd00051">
    <property type="entry name" value="EFh"/>
    <property type="match status" value="2"/>
</dbReference>
<evidence type="ECO:0000256" key="2">
    <source>
        <dbReference type="ARBA" id="ARBA00022737"/>
    </source>
</evidence>
<feature type="domain" description="EF-hand" evidence="5">
    <location>
        <begin position="395"/>
        <end position="430"/>
    </location>
</feature>
<evidence type="ECO:0000256" key="1">
    <source>
        <dbReference type="ARBA" id="ARBA00022723"/>
    </source>
</evidence>
<dbReference type="Pfam" id="PF13202">
    <property type="entry name" value="EF-hand_5"/>
    <property type="match status" value="2"/>
</dbReference>
<dbReference type="Gene3D" id="1.10.238.10">
    <property type="entry name" value="EF-hand"/>
    <property type="match status" value="2"/>
</dbReference>
<feature type="compositionally biased region" description="Acidic residues" evidence="4">
    <location>
        <begin position="434"/>
        <end position="463"/>
    </location>
</feature>
<keyword evidence="3" id="KW-0106">Calcium</keyword>
<dbReference type="EMBL" id="PGGS01001165">
    <property type="protein sequence ID" value="PNH00798.1"/>
    <property type="molecule type" value="Genomic_DNA"/>
</dbReference>